<dbReference type="SUPFAM" id="SSF55729">
    <property type="entry name" value="Acyl-CoA N-acyltransferases (Nat)"/>
    <property type="match status" value="1"/>
</dbReference>
<dbReference type="InterPro" id="IPR000182">
    <property type="entry name" value="GNAT_dom"/>
</dbReference>
<proteinExistence type="predicted"/>
<gene>
    <name evidence="4" type="ORF">T9R20_06135</name>
</gene>
<dbReference type="InterPro" id="IPR050832">
    <property type="entry name" value="Bact_Acetyltransf"/>
</dbReference>
<evidence type="ECO:0000313" key="5">
    <source>
        <dbReference type="Proteomes" id="UP001324533"/>
    </source>
</evidence>
<dbReference type="InterPro" id="IPR016181">
    <property type="entry name" value="Acyl_CoA_acyltransferase"/>
</dbReference>
<evidence type="ECO:0000259" key="3">
    <source>
        <dbReference type="PROSITE" id="PS51186"/>
    </source>
</evidence>
<organism evidence="4 5">
    <name type="scientific">Microbacterium invictum</name>
    <dbReference type="NCBI Taxonomy" id="515415"/>
    <lineage>
        <taxon>Bacteria</taxon>
        <taxon>Bacillati</taxon>
        <taxon>Actinomycetota</taxon>
        <taxon>Actinomycetes</taxon>
        <taxon>Micrococcales</taxon>
        <taxon>Microbacteriaceae</taxon>
        <taxon>Microbacterium</taxon>
    </lineage>
</organism>
<sequence>MSEIVLRPATVGDPAVRELIELHLRDMHRLSPPESVHARGADALDDPAVELWGAWDGAALAGVGALMRLDPDRGELKSMRVADGYRGRGIGRRILRRLIARARGLGMSSLWLETGSAPAFAPARALYLSEGFAFCDPFGEYVLDPHSVFLTREV</sequence>
<dbReference type="Pfam" id="PF00583">
    <property type="entry name" value="Acetyltransf_1"/>
    <property type="match status" value="1"/>
</dbReference>
<evidence type="ECO:0000313" key="4">
    <source>
        <dbReference type="EMBL" id="WQB71534.1"/>
    </source>
</evidence>
<keyword evidence="5" id="KW-1185">Reference proteome</keyword>
<accession>A0ABZ0VDJ2</accession>
<dbReference type="PROSITE" id="PS51186">
    <property type="entry name" value="GNAT"/>
    <property type="match status" value="1"/>
</dbReference>
<name>A0ABZ0VDJ2_9MICO</name>
<dbReference type="RefSeq" id="WP_322411648.1">
    <property type="nucleotide sequence ID" value="NZ_CP139779.1"/>
</dbReference>
<keyword evidence="1 4" id="KW-0808">Transferase</keyword>
<feature type="domain" description="N-acetyltransferase" evidence="3">
    <location>
        <begin position="4"/>
        <end position="154"/>
    </location>
</feature>
<dbReference type="EMBL" id="CP139779">
    <property type="protein sequence ID" value="WQB71534.1"/>
    <property type="molecule type" value="Genomic_DNA"/>
</dbReference>
<evidence type="ECO:0000256" key="1">
    <source>
        <dbReference type="ARBA" id="ARBA00022679"/>
    </source>
</evidence>
<evidence type="ECO:0000256" key="2">
    <source>
        <dbReference type="ARBA" id="ARBA00023315"/>
    </source>
</evidence>
<keyword evidence="2 4" id="KW-0012">Acyltransferase</keyword>
<dbReference type="PANTHER" id="PTHR43877:SF5">
    <property type="entry name" value="BLL8307 PROTEIN"/>
    <property type="match status" value="1"/>
</dbReference>
<dbReference type="PANTHER" id="PTHR43877">
    <property type="entry name" value="AMINOALKYLPHOSPHONATE N-ACETYLTRANSFERASE-RELATED-RELATED"/>
    <property type="match status" value="1"/>
</dbReference>
<dbReference type="Gene3D" id="3.40.630.30">
    <property type="match status" value="1"/>
</dbReference>
<reference evidence="4 5" key="1">
    <citation type="submission" date="2023-06" db="EMBL/GenBank/DDBJ databases">
        <title>Rock-solubilizing bacteria, Microbacterium invictum, promotes re-establishment of vegetation in rocky wasteland by accelerating rock bio-weathering and reshaping soil bacterial community.</title>
        <authorList>
            <person name="Liu C."/>
        </authorList>
    </citation>
    <scope>NUCLEOTIDE SEQUENCE [LARGE SCALE GENOMIC DNA]</scope>
    <source>
        <strain evidence="4 5">X-18</strain>
    </source>
</reference>
<dbReference type="GO" id="GO:0016746">
    <property type="term" value="F:acyltransferase activity"/>
    <property type="evidence" value="ECO:0007669"/>
    <property type="project" value="UniProtKB-KW"/>
</dbReference>
<dbReference type="Proteomes" id="UP001324533">
    <property type="component" value="Chromosome"/>
</dbReference>
<dbReference type="EC" id="2.3.1.-" evidence="4"/>
<protein>
    <submittedName>
        <fullName evidence="4">GNAT family N-acetyltransferase</fullName>
        <ecNumber evidence="4">2.3.1.-</ecNumber>
    </submittedName>
</protein>